<dbReference type="InterPro" id="IPR027417">
    <property type="entry name" value="P-loop_NTPase"/>
</dbReference>
<dbReference type="AlphaFoldDB" id="D6CKA7"/>
<dbReference type="Proteomes" id="UP000001890">
    <property type="component" value="Plasmid plasmI"/>
</dbReference>
<evidence type="ECO:0000313" key="9">
    <source>
        <dbReference type="Proteomes" id="UP000001890"/>
    </source>
</evidence>
<organism evidence="9">
    <name type="scientific">Xanthomonas albilineans (strain GPE PC73 / CFBP 7063)</name>
    <dbReference type="NCBI Taxonomy" id="380358"/>
    <lineage>
        <taxon>Bacteria</taxon>
        <taxon>Pseudomonadati</taxon>
        <taxon>Pseudomonadota</taxon>
        <taxon>Gammaproteobacteria</taxon>
        <taxon>Lysobacterales</taxon>
        <taxon>Lysobacteraceae</taxon>
        <taxon>Xanthomonas</taxon>
    </lineage>
</organism>
<proteinExistence type="predicted"/>
<dbReference type="InterPro" id="IPR051539">
    <property type="entry name" value="T4SS-coupling_protein"/>
</dbReference>
<dbReference type="CDD" id="cd01127">
    <property type="entry name" value="TrwB_TraG_TraD_VirD4"/>
    <property type="match status" value="1"/>
</dbReference>
<evidence type="ECO:0000256" key="3">
    <source>
        <dbReference type="ARBA" id="ARBA00022692"/>
    </source>
</evidence>
<dbReference type="PANTHER" id="PTHR37937">
    <property type="entry name" value="CONJUGATIVE TRANSFER: DNA TRANSPORT"/>
    <property type="match status" value="1"/>
</dbReference>
<keyword evidence="5 6" id="KW-0472">Membrane</keyword>
<evidence type="ECO:0000256" key="1">
    <source>
        <dbReference type="ARBA" id="ARBA00004651"/>
    </source>
</evidence>
<dbReference type="PANTHER" id="PTHR37937:SF1">
    <property type="entry name" value="CONJUGATIVE TRANSFER: DNA TRANSPORT"/>
    <property type="match status" value="1"/>
</dbReference>
<comment type="subcellular location">
    <subcellularLocation>
        <location evidence="1">Cell membrane</location>
        <topology evidence="1">Multi-pass membrane protein</topology>
    </subcellularLocation>
</comment>
<evidence type="ECO:0000256" key="2">
    <source>
        <dbReference type="ARBA" id="ARBA00022475"/>
    </source>
</evidence>
<dbReference type="EMBL" id="FP340279">
    <property type="protein sequence ID" value="CAZ15896.1"/>
    <property type="molecule type" value="Genomic_DNA"/>
</dbReference>
<geneLocation type="plasmid" evidence="8 9">
    <name>plasmI</name>
</geneLocation>
<dbReference type="Gene3D" id="3.40.50.300">
    <property type="entry name" value="P-loop containing nucleotide triphosphate hydrolases"/>
    <property type="match status" value="2"/>
</dbReference>
<feature type="domain" description="Type IV secretion system coupling protein TraD DNA-binding" evidence="7">
    <location>
        <begin position="112"/>
        <end position="490"/>
    </location>
</feature>
<evidence type="ECO:0000313" key="8">
    <source>
        <dbReference type="EMBL" id="CAZ15896.1"/>
    </source>
</evidence>
<dbReference type="InterPro" id="IPR019476">
    <property type="entry name" value="T4SS_TraD_DNA-bd"/>
</dbReference>
<evidence type="ECO:0000256" key="5">
    <source>
        <dbReference type="ARBA" id="ARBA00023136"/>
    </source>
</evidence>
<dbReference type="GO" id="GO:0005886">
    <property type="term" value="C:plasma membrane"/>
    <property type="evidence" value="ECO:0007669"/>
    <property type="project" value="UniProtKB-SubCell"/>
</dbReference>
<gene>
    <name evidence="8" type="primary">trwB</name>
    <name evidence="8" type="ordered locus">XALp_3177</name>
</gene>
<feature type="transmembrane region" description="Helical" evidence="6">
    <location>
        <begin position="53"/>
        <end position="76"/>
    </location>
</feature>
<keyword evidence="8" id="KW-0614">Plasmid</keyword>
<evidence type="ECO:0000256" key="6">
    <source>
        <dbReference type="SAM" id="Phobius"/>
    </source>
</evidence>
<keyword evidence="2" id="KW-1003">Cell membrane</keyword>
<dbReference type="KEGG" id="xal:XALp_3177"/>
<keyword evidence="3 6" id="KW-0812">Transmembrane</keyword>
<dbReference type="Pfam" id="PF10412">
    <property type="entry name" value="TrwB_AAD_bind"/>
    <property type="match status" value="1"/>
</dbReference>
<keyword evidence="4 6" id="KW-1133">Transmembrane helix</keyword>
<sequence length="508" mass="57090">MEKMDRNRLIAALWLFGPILGWLYAFKFTEKLTGDHRIKQFVAIAGQTTHKPFLLAGIVGGFVGAAILTWAILAFFSSPFEGHYFKRWLRGTKIVGVDNLKSVVREKKARQVEIGGIPVPTKAETLHILFGGSTGTGKSVAMRSLAYSLRMRGDRMVVCDPNGDLLTKFYRPGDKILNPYDKRSEGWSFYNEIRADYDYKRYALSIVPRGKSNEEEQWCSFGRLLLAEAARKLAMTGNYNVRDLFHWTTIAEPKELKNFLEGTAAESLFVGAEKALASARFVLSDKLPEHLEMPQGDFSIRRFLEDDQNGSLFITWREDMAVALRPLISAWVDVVCTSVLSMPESNSRRLWLILDELASLEKLASLQDALTKGRKHGLRVAAGLQTVSQLDDLYGQKQSQTLRGSLRSLVVLGGAKTDPETAEVMSRSLGEHEVIRDDKSVQVGLRNSSRNTREKHEKERVVLPEQITSLPDLHAYMAFAGNYPIAKTVLEVQNFKEQVPAFDLRLGT</sequence>
<evidence type="ECO:0000259" key="7">
    <source>
        <dbReference type="Pfam" id="PF10412"/>
    </source>
</evidence>
<accession>D6CKA7</accession>
<protein>
    <submittedName>
        <fullName evidence="8">Probable conjugal transfer protein</fullName>
    </submittedName>
</protein>
<reference evidence="9" key="1">
    <citation type="journal article" date="2009" name="BMC Genomics">
        <title>The complete genome sequence of Xanthomonas albilineans provides new insights into the reductive genome evolution of the xylem-limited Xanthomonadaceae.</title>
        <authorList>
            <person name="Pieretti I."/>
            <person name="Royer M."/>
            <person name="Barbe V."/>
            <person name="Carrere S."/>
            <person name="Koebnik R."/>
            <person name="Cociancich S."/>
            <person name="Couloux A."/>
            <person name="Darrasse A."/>
            <person name="Gouzy J."/>
            <person name="Jacques M.A."/>
            <person name="Lauber E."/>
            <person name="Manceau C."/>
            <person name="Mangenot S."/>
            <person name="Poussier S."/>
            <person name="Segurens B."/>
            <person name="Szurek B."/>
            <person name="Verdier V."/>
            <person name="Arlat M."/>
            <person name="Rott P."/>
        </authorList>
    </citation>
    <scope>NUCLEOTIDE SEQUENCE [LARGE SCALE GENOMIC DNA]</scope>
    <source>
        <strain evidence="9">GPE PC73 / CFBP 7063</strain>
        <plasmid evidence="9">Plasmid plasmI</plasmid>
    </source>
</reference>
<dbReference type="SUPFAM" id="SSF52540">
    <property type="entry name" value="P-loop containing nucleoside triphosphate hydrolases"/>
    <property type="match status" value="1"/>
</dbReference>
<evidence type="ECO:0000256" key="4">
    <source>
        <dbReference type="ARBA" id="ARBA00022989"/>
    </source>
</evidence>
<dbReference type="OrthoDB" id="9803543at2"/>
<keyword evidence="9" id="KW-1185">Reference proteome</keyword>
<name>D6CKA7_XANAP</name>